<organism evidence="3 4">
    <name type="scientific">Nocardiopsis tropica</name>
    <dbReference type="NCBI Taxonomy" id="109330"/>
    <lineage>
        <taxon>Bacteria</taxon>
        <taxon>Bacillati</taxon>
        <taxon>Actinomycetota</taxon>
        <taxon>Actinomycetes</taxon>
        <taxon>Streptosporangiales</taxon>
        <taxon>Nocardiopsidaceae</taxon>
        <taxon>Nocardiopsis</taxon>
    </lineage>
</organism>
<dbReference type="Pfam" id="PF19054">
    <property type="entry name" value="DUF5753"/>
    <property type="match status" value="1"/>
</dbReference>
<dbReference type="RefSeq" id="WP_330160008.1">
    <property type="nucleotide sequence ID" value="NZ_BAAAJA010000034.1"/>
</dbReference>
<evidence type="ECO:0000259" key="2">
    <source>
        <dbReference type="PROSITE" id="PS50943"/>
    </source>
</evidence>
<gene>
    <name evidence="3" type="ORF">Q8A49_21240</name>
</gene>
<sequence>MTSYHRPMRRPSAHSPSVRRRRLAVELRKLREQTGLTGATAAKNLGWQHSKITRIERADQGITQPDLATLLDLYQAGDQAYRDGLMQLAKDAKQRGWWSDYRDVFGSGALPDFEAEASTIRTFEAQVITGLLQTPSYTEAIFRGGAAHPGNVVERHVQARLERQRILEGVYPAKLYAIIDEGALRREVGGAEVMREQLQHLINSATRHNVDLRVLPFSAGAHAAMLGSFLILDFEDPLDQSLAFTESVTTSQFLEEPHQIERHNEVYGHLQGSALLPEPSVELIENVMRDNYA</sequence>
<dbReference type="PROSITE" id="PS50943">
    <property type="entry name" value="HTH_CROC1"/>
    <property type="match status" value="1"/>
</dbReference>
<feature type="region of interest" description="Disordered" evidence="1">
    <location>
        <begin position="1"/>
        <end position="20"/>
    </location>
</feature>
<dbReference type="Pfam" id="PF13560">
    <property type="entry name" value="HTH_31"/>
    <property type="match status" value="1"/>
</dbReference>
<comment type="caution">
    <text evidence="3">The sequence shown here is derived from an EMBL/GenBank/DDBJ whole genome shotgun (WGS) entry which is preliminary data.</text>
</comment>
<dbReference type="InterPro" id="IPR001387">
    <property type="entry name" value="Cro/C1-type_HTH"/>
</dbReference>
<proteinExistence type="predicted"/>
<dbReference type="Gene3D" id="1.10.260.40">
    <property type="entry name" value="lambda repressor-like DNA-binding domains"/>
    <property type="match status" value="1"/>
</dbReference>
<protein>
    <submittedName>
        <fullName evidence="3">Helix-turn-helix transcriptional regulator</fullName>
    </submittedName>
</protein>
<accession>A0ABU7KVC5</accession>
<dbReference type="InterPro" id="IPR043917">
    <property type="entry name" value="DUF5753"/>
</dbReference>
<reference evidence="3 4" key="1">
    <citation type="submission" date="2023-07" db="EMBL/GenBank/DDBJ databases">
        <authorList>
            <person name="Girao M."/>
            <person name="Carvalho M.F."/>
        </authorList>
    </citation>
    <scope>NUCLEOTIDE SEQUENCE [LARGE SCALE GENOMIC DNA]</scope>
    <source>
        <strain evidence="3 4">66/93</strain>
    </source>
</reference>
<evidence type="ECO:0000256" key="1">
    <source>
        <dbReference type="SAM" id="MobiDB-lite"/>
    </source>
</evidence>
<evidence type="ECO:0000313" key="3">
    <source>
        <dbReference type="EMBL" id="MEE2053032.1"/>
    </source>
</evidence>
<dbReference type="Proteomes" id="UP001348641">
    <property type="component" value="Unassembled WGS sequence"/>
</dbReference>
<evidence type="ECO:0000313" key="4">
    <source>
        <dbReference type="Proteomes" id="UP001348641"/>
    </source>
</evidence>
<dbReference type="SUPFAM" id="SSF47413">
    <property type="entry name" value="lambda repressor-like DNA-binding domains"/>
    <property type="match status" value="1"/>
</dbReference>
<dbReference type="EMBL" id="JAUUCC010000059">
    <property type="protein sequence ID" value="MEE2053032.1"/>
    <property type="molecule type" value="Genomic_DNA"/>
</dbReference>
<name>A0ABU7KVC5_9ACTN</name>
<dbReference type="InterPro" id="IPR010982">
    <property type="entry name" value="Lambda_DNA-bd_dom_sf"/>
</dbReference>
<dbReference type="CDD" id="cd00093">
    <property type="entry name" value="HTH_XRE"/>
    <property type="match status" value="1"/>
</dbReference>
<dbReference type="SMART" id="SM00530">
    <property type="entry name" value="HTH_XRE"/>
    <property type="match status" value="1"/>
</dbReference>
<feature type="domain" description="HTH cro/C1-type" evidence="2">
    <location>
        <begin position="27"/>
        <end position="82"/>
    </location>
</feature>